<organism evidence="2 3">
    <name type="scientific">Periplaneta americana</name>
    <name type="common">American cockroach</name>
    <name type="synonym">Blatta americana</name>
    <dbReference type="NCBI Taxonomy" id="6978"/>
    <lineage>
        <taxon>Eukaryota</taxon>
        <taxon>Metazoa</taxon>
        <taxon>Ecdysozoa</taxon>
        <taxon>Arthropoda</taxon>
        <taxon>Hexapoda</taxon>
        <taxon>Insecta</taxon>
        <taxon>Pterygota</taxon>
        <taxon>Neoptera</taxon>
        <taxon>Polyneoptera</taxon>
        <taxon>Dictyoptera</taxon>
        <taxon>Blattodea</taxon>
        <taxon>Blattoidea</taxon>
        <taxon>Blattidae</taxon>
        <taxon>Blattinae</taxon>
        <taxon>Periplaneta</taxon>
    </lineage>
</organism>
<gene>
    <name evidence="2" type="ORF">ANN_26858</name>
</gene>
<accession>A0ABQ8RZA3</accession>
<dbReference type="EMBL" id="JAJSOF020000039">
    <property type="protein sequence ID" value="KAJ4427059.1"/>
    <property type="molecule type" value="Genomic_DNA"/>
</dbReference>
<comment type="caution">
    <text evidence="2">The sequence shown here is derived from an EMBL/GenBank/DDBJ whole genome shotgun (WGS) entry which is preliminary data.</text>
</comment>
<keyword evidence="3" id="KW-1185">Reference proteome</keyword>
<feature type="region of interest" description="Disordered" evidence="1">
    <location>
        <begin position="1"/>
        <end position="21"/>
    </location>
</feature>
<evidence type="ECO:0000313" key="2">
    <source>
        <dbReference type="EMBL" id="KAJ4427059.1"/>
    </source>
</evidence>
<proteinExistence type="predicted"/>
<evidence type="ECO:0000313" key="3">
    <source>
        <dbReference type="Proteomes" id="UP001148838"/>
    </source>
</evidence>
<name>A0ABQ8RZA3_PERAM</name>
<protein>
    <submittedName>
        <fullName evidence="2">Uncharacterized protein</fullName>
    </submittedName>
</protein>
<dbReference type="Proteomes" id="UP001148838">
    <property type="component" value="Unassembled WGS sequence"/>
</dbReference>
<sequence length="142" mass="16653">MAGLCEGGNEPPGSVKANSIKTADEQSIGYYETKKKKPWFDEDRCIVVERRKQTKLKFLQDPLEENRDNYFNERREASRKLRKEKQWRSVNGISCFQQNASKRLNSANVVLRRTAVKEVLTEDHRIDRVTFCRIHTTIHGKR</sequence>
<reference evidence="2 3" key="1">
    <citation type="journal article" date="2022" name="Allergy">
        <title>Genome assembly and annotation of Periplaneta americana reveal a comprehensive cockroach allergen profile.</title>
        <authorList>
            <person name="Wang L."/>
            <person name="Xiong Q."/>
            <person name="Saelim N."/>
            <person name="Wang L."/>
            <person name="Nong W."/>
            <person name="Wan A.T."/>
            <person name="Shi M."/>
            <person name="Liu X."/>
            <person name="Cao Q."/>
            <person name="Hui J.H.L."/>
            <person name="Sookrung N."/>
            <person name="Leung T.F."/>
            <person name="Tungtrongchitr A."/>
            <person name="Tsui S.K.W."/>
        </authorList>
    </citation>
    <scope>NUCLEOTIDE SEQUENCE [LARGE SCALE GENOMIC DNA]</scope>
    <source>
        <tissue evidence="2">Whole body-01</tissue>
    </source>
</reference>
<evidence type="ECO:0000256" key="1">
    <source>
        <dbReference type="SAM" id="MobiDB-lite"/>
    </source>
</evidence>